<organism evidence="1 2">
    <name type="scientific">Pyropia yezoensis</name>
    <name type="common">Susabi-nori</name>
    <name type="synonym">Porphyra yezoensis</name>
    <dbReference type="NCBI Taxonomy" id="2788"/>
    <lineage>
        <taxon>Eukaryota</taxon>
        <taxon>Rhodophyta</taxon>
        <taxon>Bangiophyceae</taxon>
        <taxon>Bangiales</taxon>
        <taxon>Bangiaceae</taxon>
        <taxon>Pyropia</taxon>
    </lineage>
</organism>
<accession>A0ACC3BKC2</accession>
<reference evidence="1" key="1">
    <citation type="submission" date="2019-11" db="EMBL/GenBank/DDBJ databases">
        <title>Nori genome reveals adaptations in red seaweeds to the harsh intertidal environment.</title>
        <authorList>
            <person name="Wang D."/>
            <person name="Mao Y."/>
        </authorList>
    </citation>
    <scope>NUCLEOTIDE SEQUENCE</scope>
    <source>
        <tissue evidence="1">Gametophyte</tissue>
    </source>
</reference>
<dbReference type="EMBL" id="CM020618">
    <property type="protein sequence ID" value="KAK1858389.1"/>
    <property type="molecule type" value="Genomic_DNA"/>
</dbReference>
<protein>
    <submittedName>
        <fullName evidence="1">Uncharacterized protein</fullName>
    </submittedName>
</protein>
<sequence length="339" mass="33089">MTCSCRAHPLSGSARAAAQAALCSTLTGGTGGGLRLDAALLRSLGRRAAARRAAEALDRLLLALPDGLLDDIIDRGCGGGRSDAAAVLPADMTGALSDVLDGTAVDDSDSSGSANSRDVPGGGDRSGAKRRGSRMGGGGGGGGVDPGFALLTLPVPPSMAPPTPRPVVGVELPPDATVVPSAETSSWGADGVAMGAPSGPPAWATDGGSSSLLSDSVAKWLALDDSTGEPPSPFVHGDVGVRGDCDGDVSFLDAGGSLDNLDDLGGLPTPPPSVGSLSAVSNAARRARLVALRAAHAAAGGHLAAARARHAEAAATNVALRARAEAAGLDVEALLGKGS</sequence>
<keyword evidence="2" id="KW-1185">Reference proteome</keyword>
<evidence type="ECO:0000313" key="1">
    <source>
        <dbReference type="EMBL" id="KAK1858389.1"/>
    </source>
</evidence>
<proteinExistence type="predicted"/>
<gene>
    <name evidence="1" type="ORF">I4F81_000994</name>
</gene>
<comment type="caution">
    <text evidence="1">The sequence shown here is derived from an EMBL/GenBank/DDBJ whole genome shotgun (WGS) entry which is preliminary data.</text>
</comment>
<name>A0ACC3BKC2_PYRYE</name>
<evidence type="ECO:0000313" key="2">
    <source>
        <dbReference type="Proteomes" id="UP000798662"/>
    </source>
</evidence>
<dbReference type="Proteomes" id="UP000798662">
    <property type="component" value="Chromosome 1"/>
</dbReference>